<accession>A0AAN4R044</accession>
<keyword evidence="2" id="KW-1185">Reference proteome</keyword>
<organism evidence="1 2">
    <name type="scientific">Asaia bogorensis NBRC 16594</name>
    <dbReference type="NCBI Taxonomy" id="1231624"/>
    <lineage>
        <taxon>Bacteria</taxon>
        <taxon>Pseudomonadati</taxon>
        <taxon>Pseudomonadota</taxon>
        <taxon>Alphaproteobacteria</taxon>
        <taxon>Acetobacterales</taxon>
        <taxon>Acetobacteraceae</taxon>
        <taxon>Asaia</taxon>
    </lineage>
</organism>
<dbReference type="AlphaFoldDB" id="A0AAN4R044"/>
<comment type="caution">
    <text evidence="1">The sequence shown here is derived from an EMBL/GenBank/DDBJ whole genome shotgun (WGS) entry which is preliminary data.</text>
</comment>
<evidence type="ECO:0000313" key="2">
    <source>
        <dbReference type="Proteomes" id="UP000321287"/>
    </source>
</evidence>
<evidence type="ECO:0000313" key="1">
    <source>
        <dbReference type="EMBL" id="GEL52296.1"/>
    </source>
</evidence>
<gene>
    <name evidence="1" type="ORF">ABO01nite_03030</name>
</gene>
<name>A0AAN4R044_9PROT</name>
<protein>
    <submittedName>
        <fullName evidence="1">Uncharacterized protein</fullName>
    </submittedName>
</protein>
<dbReference type="Proteomes" id="UP000321287">
    <property type="component" value="Unassembled WGS sequence"/>
</dbReference>
<reference evidence="1 2" key="1">
    <citation type="submission" date="2019-07" db="EMBL/GenBank/DDBJ databases">
        <title>Whole genome shotgun sequence of Asaia bogorensis NBRC 16594.</title>
        <authorList>
            <person name="Hosoyama A."/>
            <person name="Uohara A."/>
            <person name="Ohji S."/>
            <person name="Ichikawa N."/>
        </authorList>
    </citation>
    <scope>NUCLEOTIDE SEQUENCE [LARGE SCALE GENOMIC DNA]</scope>
    <source>
        <strain evidence="1 2">NBRC 16594</strain>
    </source>
</reference>
<proteinExistence type="predicted"/>
<sequence length="82" mass="8608">MAHQAPTAHGLLSDTVIALIPSPGRPAARKPPLRLQVFDFIRAASLNCMIGGTCDLPRSRGQAADLGPKIQVFVDKHPAAGV</sequence>
<dbReference type="EMBL" id="BJVS01000001">
    <property type="protein sequence ID" value="GEL52296.1"/>
    <property type="molecule type" value="Genomic_DNA"/>
</dbReference>